<gene>
    <name evidence="2" type="ORF">C450_19331</name>
</gene>
<keyword evidence="2" id="KW-0067">ATP-binding</keyword>
<sequence>MSSKNFSDKTVAVAQSENESSDAGRVRDAERMRQYDEVQYPSGGERETELELSIDGVPGDEIGQKRAEQGRLDRGTDEAVNGSWGGPGGESEYDDKSLYTQERIEGREEELAEISKRAGANPEVHPRPEQKKQREQRTMETHQKRMEECREDVEAEAASGHVGRGFVDDPREHLDKKAVGEIYTQSGRVAERFGRSRATIAKRLSERVADGANISEAVMDLVEDLCEDRAVVSPLSMVEPTDSWATIEGVVATMFEPASSNQQQVAILEDESGEAKLTIWRNSNMDVRLNEGDVVRIIDAKPSVFNGQVTLAATSDTQIWRCERGDGPSPMGGIEMSEPSSCEAEVDEDDEFTPVPTNHREEWFFPQAADMPEVEGVDVDLSSFEGSEAQARITRVEAEDSDAVGFVAIRELQSDTYGVSWGEQVRKEFEKRGREQRVSEEKYNVPRWKKTVSRINHYEHTSISEFGANDRMVHLDLPELSNSE</sequence>
<dbReference type="OrthoDB" id="170249at2157"/>
<evidence type="ECO:0000313" key="2">
    <source>
        <dbReference type="EMBL" id="EMA48600.1"/>
    </source>
</evidence>
<proteinExistence type="predicted"/>
<dbReference type="SUPFAM" id="SSF50249">
    <property type="entry name" value="Nucleic acid-binding proteins"/>
    <property type="match status" value="1"/>
</dbReference>
<dbReference type="AlphaFoldDB" id="M0MVZ6"/>
<organism evidence="2 3">
    <name type="scientific">Halococcus salifodinae DSM 8989</name>
    <dbReference type="NCBI Taxonomy" id="1227456"/>
    <lineage>
        <taxon>Archaea</taxon>
        <taxon>Methanobacteriati</taxon>
        <taxon>Methanobacteriota</taxon>
        <taxon>Stenosarchaea group</taxon>
        <taxon>Halobacteria</taxon>
        <taxon>Halobacteriales</taxon>
        <taxon>Halococcaceae</taxon>
        <taxon>Halococcus</taxon>
    </lineage>
</organism>
<name>M0MVZ6_9EURY</name>
<dbReference type="STRING" id="1227456.C450_19331"/>
<feature type="region of interest" description="Disordered" evidence="1">
    <location>
        <begin position="1"/>
        <end position="96"/>
    </location>
</feature>
<reference evidence="2 3" key="1">
    <citation type="journal article" date="2014" name="PLoS Genet.">
        <title>Phylogenetically driven sequencing of extremely halophilic archaea reveals strategies for static and dynamic osmo-response.</title>
        <authorList>
            <person name="Becker E.A."/>
            <person name="Seitzer P.M."/>
            <person name="Tritt A."/>
            <person name="Larsen D."/>
            <person name="Krusor M."/>
            <person name="Yao A.I."/>
            <person name="Wu D."/>
            <person name="Madern D."/>
            <person name="Eisen J.A."/>
            <person name="Darling A.E."/>
            <person name="Facciotti M.T."/>
        </authorList>
    </citation>
    <scope>NUCLEOTIDE SEQUENCE [LARGE SCALE GENOMIC DNA]</scope>
    <source>
        <strain evidence="2 3">DSM 8989</strain>
    </source>
</reference>
<dbReference type="GO" id="GO:0004386">
    <property type="term" value="F:helicase activity"/>
    <property type="evidence" value="ECO:0007669"/>
    <property type="project" value="UniProtKB-KW"/>
</dbReference>
<dbReference type="Proteomes" id="UP000011625">
    <property type="component" value="Unassembled WGS sequence"/>
</dbReference>
<dbReference type="RefSeq" id="WP_005046318.1">
    <property type="nucleotide sequence ID" value="NZ_AOME01000088.1"/>
</dbReference>
<comment type="caution">
    <text evidence="2">The sequence shown here is derived from an EMBL/GenBank/DDBJ whole genome shotgun (WGS) entry which is preliminary data.</text>
</comment>
<feature type="compositionally biased region" description="Basic and acidic residues" evidence="1">
    <location>
        <begin position="62"/>
        <end position="77"/>
    </location>
</feature>
<keyword evidence="2" id="KW-0347">Helicase</keyword>
<evidence type="ECO:0000313" key="3">
    <source>
        <dbReference type="Proteomes" id="UP000011625"/>
    </source>
</evidence>
<evidence type="ECO:0000256" key="1">
    <source>
        <dbReference type="SAM" id="MobiDB-lite"/>
    </source>
</evidence>
<dbReference type="EMBL" id="AOME01000088">
    <property type="protein sequence ID" value="EMA48600.1"/>
    <property type="molecule type" value="Genomic_DNA"/>
</dbReference>
<feature type="compositionally biased region" description="Basic and acidic residues" evidence="1">
    <location>
        <begin position="124"/>
        <end position="139"/>
    </location>
</feature>
<dbReference type="PATRIC" id="fig|1227456.3.peg.3922"/>
<keyword evidence="2" id="KW-0378">Hydrolase</keyword>
<protein>
    <submittedName>
        <fullName evidence="2">OB-fold tRNA/helicase-type nucleic acid binding-protein</fullName>
    </submittedName>
</protein>
<feature type="region of interest" description="Disordered" evidence="1">
    <location>
        <begin position="108"/>
        <end position="139"/>
    </location>
</feature>
<dbReference type="CDD" id="cd04491">
    <property type="entry name" value="SoSSB_OBF"/>
    <property type="match status" value="1"/>
</dbReference>
<dbReference type="Gene3D" id="2.40.50.140">
    <property type="entry name" value="Nucleic acid-binding proteins"/>
    <property type="match status" value="1"/>
</dbReference>
<accession>M0MVZ6</accession>
<keyword evidence="3" id="KW-1185">Reference proteome</keyword>
<feature type="compositionally biased region" description="Basic and acidic residues" evidence="1">
    <location>
        <begin position="22"/>
        <end position="36"/>
    </location>
</feature>
<dbReference type="InterPro" id="IPR012340">
    <property type="entry name" value="NA-bd_OB-fold"/>
</dbReference>
<keyword evidence="2" id="KW-0547">Nucleotide-binding</keyword>